<dbReference type="SUPFAM" id="SSF48726">
    <property type="entry name" value="Immunoglobulin"/>
    <property type="match status" value="3"/>
</dbReference>
<evidence type="ECO:0000259" key="5">
    <source>
        <dbReference type="PROSITE" id="PS50835"/>
    </source>
</evidence>
<organism evidence="6 7">
    <name type="scientific">Furnarius figulus</name>
    <dbReference type="NCBI Taxonomy" id="463165"/>
    <lineage>
        <taxon>Eukaryota</taxon>
        <taxon>Metazoa</taxon>
        <taxon>Chordata</taxon>
        <taxon>Craniata</taxon>
        <taxon>Vertebrata</taxon>
        <taxon>Euteleostomi</taxon>
        <taxon>Archelosauria</taxon>
        <taxon>Archosauria</taxon>
        <taxon>Dinosauria</taxon>
        <taxon>Saurischia</taxon>
        <taxon>Theropoda</taxon>
        <taxon>Coelurosauria</taxon>
        <taxon>Aves</taxon>
        <taxon>Neognathae</taxon>
        <taxon>Neoaves</taxon>
        <taxon>Telluraves</taxon>
        <taxon>Australaves</taxon>
        <taxon>Passeriformes</taxon>
        <taxon>Furnariidae</taxon>
        <taxon>Furnarius</taxon>
    </lineage>
</organism>
<dbReference type="InterPro" id="IPR007110">
    <property type="entry name" value="Ig-like_dom"/>
</dbReference>
<dbReference type="InterPro" id="IPR003597">
    <property type="entry name" value="Ig_C1-set"/>
</dbReference>
<feature type="non-terminal residue" evidence="6">
    <location>
        <position position="1"/>
    </location>
</feature>
<dbReference type="FunFam" id="2.60.40.10:FF:000295">
    <property type="entry name" value="Tyrosine-protein phosphatase non-receptor type substrate 1"/>
    <property type="match status" value="1"/>
</dbReference>
<keyword evidence="1" id="KW-0732">Signal</keyword>
<dbReference type="Pfam" id="PF07654">
    <property type="entry name" value="C1-set"/>
    <property type="match status" value="2"/>
</dbReference>
<evidence type="ECO:0000313" key="7">
    <source>
        <dbReference type="Proteomes" id="UP000529852"/>
    </source>
</evidence>
<feature type="non-terminal residue" evidence="6">
    <location>
        <position position="321"/>
    </location>
</feature>
<gene>
    <name evidence="6" type="primary">Sirpa_1</name>
    <name evidence="6" type="ORF">FURFIG_R13229</name>
</gene>
<dbReference type="AlphaFoldDB" id="A0A7K5AGK1"/>
<dbReference type="Gene3D" id="2.60.40.10">
    <property type="entry name" value="Immunoglobulins"/>
    <property type="match status" value="3"/>
</dbReference>
<dbReference type="SMART" id="SM00408">
    <property type="entry name" value="IGc2"/>
    <property type="match status" value="1"/>
</dbReference>
<protein>
    <submittedName>
        <fullName evidence="6">SHPS1 phosphatase</fullName>
    </submittedName>
</protein>
<dbReference type="InterPro" id="IPR003599">
    <property type="entry name" value="Ig_sub"/>
</dbReference>
<evidence type="ECO:0000256" key="1">
    <source>
        <dbReference type="ARBA" id="ARBA00022729"/>
    </source>
</evidence>
<dbReference type="PROSITE" id="PS50835">
    <property type="entry name" value="IG_LIKE"/>
    <property type="match status" value="3"/>
</dbReference>
<dbReference type="Proteomes" id="UP000529852">
    <property type="component" value="Unassembled WGS sequence"/>
</dbReference>
<evidence type="ECO:0000256" key="4">
    <source>
        <dbReference type="ARBA" id="ARBA00023319"/>
    </source>
</evidence>
<dbReference type="InterPro" id="IPR003598">
    <property type="entry name" value="Ig_sub2"/>
</dbReference>
<dbReference type="InterPro" id="IPR013783">
    <property type="entry name" value="Ig-like_fold"/>
</dbReference>
<keyword evidence="2" id="KW-1015">Disulfide bond</keyword>
<evidence type="ECO:0000256" key="2">
    <source>
        <dbReference type="ARBA" id="ARBA00023157"/>
    </source>
</evidence>
<dbReference type="SMART" id="SM00409">
    <property type="entry name" value="IG"/>
    <property type="match status" value="2"/>
</dbReference>
<feature type="domain" description="Ig-like" evidence="5">
    <location>
        <begin position="1"/>
        <end position="86"/>
    </location>
</feature>
<proteinExistence type="predicted"/>
<dbReference type="InterPro" id="IPR036179">
    <property type="entry name" value="Ig-like_dom_sf"/>
</dbReference>
<sequence length="321" mass="35059">QNFTLNQPQDKVSVKAGDTLTLNCTVSGSIGPGPVKWLKGWGNENKTVYDDTGTHPRVTRAVSASNRDFTIHIKDVQPEDGGTYYCVKFQKLSGGVNEVFQRGSGTEVSVHVKPSTPLVSGPEQRVGPGQSATFSCTAGGFFPKNIAVKWCKDQNPISSQAPQVTEWRKQSYNMSSSVTVVLGEGDVLSQLICEVQHSASPTVLRGMYKLSRILRVSPTVDVSTDQTSPVEVNKTVNFTCHVKGFYPADVSISWLEGRMKIKVENNSQPSRSQKGLFETRSWVEVQATEEKNGSVFTCLVVHDAQAPINHSAILWIASPDQ</sequence>
<dbReference type="EMBL" id="VYZD01000004">
    <property type="protein sequence ID" value="NWR82832.1"/>
    <property type="molecule type" value="Genomic_DNA"/>
</dbReference>
<name>A0A7K5AGK1_9FURN</name>
<keyword evidence="7" id="KW-1185">Reference proteome</keyword>
<feature type="domain" description="Ig-like" evidence="5">
    <location>
        <begin position="218"/>
        <end position="309"/>
    </location>
</feature>
<comment type="caution">
    <text evidence="6">The sequence shown here is derived from an EMBL/GenBank/DDBJ whole genome shotgun (WGS) entry which is preliminary data.</text>
</comment>
<dbReference type="PANTHER" id="PTHR19971">
    <property type="entry name" value="SIGNAL-REGULATORY PROTEIN BETA"/>
    <property type="match status" value="1"/>
</dbReference>
<dbReference type="Pfam" id="PF07686">
    <property type="entry name" value="V-set"/>
    <property type="match status" value="1"/>
</dbReference>
<accession>A0A7K5AGK1</accession>
<dbReference type="SMART" id="SM00406">
    <property type="entry name" value="IGv"/>
    <property type="match status" value="1"/>
</dbReference>
<evidence type="ECO:0000313" key="6">
    <source>
        <dbReference type="EMBL" id="NWR82832.1"/>
    </source>
</evidence>
<dbReference type="InterPro" id="IPR013106">
    <property type="entry name" value="Ig_V-set"/>
</dbReference>
<evidence type="ECO:0000256" key="3">
    <source>
        <dbReference type="ARBA" id="ARBA00023180"/>
    </source>
</evidence>
<keyword evidence="3" id="KW-0325">Glycoprotein</keyword>
<dbReference type="SMART" id="SM00407">
    <property type="entry name" value="IGc1"/>
    <property type="match status" value="2"/>
</dbReference>
<reference evidence="6 7" key="1">
    <citation type="submission" date="2019-09" db="EMBL/GenBank/DDBJ databases">
        <title>Bird 10,000 Genomes (B10K) Project - Family phase.</title>
        <authorList>
            <person name="Zhang G."/>
        </authorList>
    </citation>
    <scope>NUCLEOTIDE SEQUENCE [LARGE SCALE GENOMIC DNA]</scope>
    <source>
        <strain evidence="6">B10K-DU-003-06</strain>
    </source>
</reference>
<feature type="domain" description="Ig-like" evidence="5">
    <location>
        <begin position="114"/>
        <end position="204"/>
    </location>
</feature>
<keyword evidence="4" id="KW-0393">Immunoglobulin domain</keyword>
<dbReference type="InterPro" id="IPR051755">
    <property type="entry name" value="Ig-like_CS_Receptor"/>
</dbReference>